<dbReference type="EC" id="2.7.7.65" evidence="2"/>
<dbReference type="STRING" id="675511.GCA_000341735_02510"/>
<dbReference type="Proteomes" id="UP000305881">
    <property type="component" value="Chromosome"/>
</dbReference>
<dbReference type="EMBL" id="CP035467">
    <property type="protein sequence ID" value="QCW81244.1"/>
    <property type="molecule type" value="Genomic_DNA"/>
</dbReference>
<accession>A0A4P9UJE7</accession>
<dbReference type="PANTHER" id="PTHR45138">
    <property type="entry name" value="REGULATORY COMPONENTS OF SENSORY TRANSDUCTION SYSTEM"/>
    <property type="match status" value="1"/>
</dbReference>
<comment type="catalytic activity">
    <reaction evidence="3">
        <text>2 GTP = 3',3'-c-di-GMP + 2 diphosphate</text>
        <dbReference type="Rhea" id="RHEA:24898"/>
        <dbReference type="ChEBI" id="CHEBI:33019"/>
        <dbReference type="ChEBI" id="CHEBI:37565"/>
        <dbReference type="ChEBI" id="CHEBI:58805"/>
        <dbReference type="EC" id="2.7.7.65"/>
    </reaction>
</comment>
<dbReference type="CDD" id="cd01949">
    <property type="entry name" value="GGDEF"/>
    <property type="match status" value="1"/>
</dbReference>
<protein>
    <recommendedName>
        <fullName evidence="2">diguanylate cyclase</fullName>
        <ecNumber evidence="2">2.7.7.65</ecNumber>
    </recommendedName>
</protein>
<feature type="coiled-coil region" evidence="4">
    <location>
        <begin position="298"/>
        <end position="343"/>
    </location>
</feature>
<evidence type="ECO:0000259" key="5">
    <source>
        <dbReference type="PROSITE" id="PS50887"/>
    </source>
</evidence>
<keyword evidence="4" id="KW-0175">Coiled coil</keyword>
<evidence type="ECO:0000256" key="4">
    <source>
        <dbReference type="SAM" id="Coils"/>
    </source>
</evidence>
<organism evidence="6 7">
    <name type="scientific">Methylotuvimicrobium buryatense</name>
    <name type="common">Methylomicrobium buryatense</name>
    <dbReference type="NCBI Taxonomy" id="95641"/>
    <lineage>
        <taxon>Bacteria</taxon>
        <taxon>Pseudomonadati</taxon>
        <taxon>Pseudomonadota</taxon>
        <taxon>Gammaproteobacteria</taxon>
        <taxon>Methylococcales</taxon>
        <taxon>Methylococcaceae</taxon>
        <taxon>Methylotuvimicrobium</taxon>
    </lineage>
</organism>
<dbReference type="SMART" id="SM00267">
    <property type="entry name" value="GGDEF"/>
    <property type="match status" value="1"/>
</dbReference>
<dbReference type="GO" id="GO:0052621">
    <property type="term" value="F:diguanylate cyclase activity"/>
    <property type="evidence" value="ECO:0007669"/>
    <property type="project" value="UniProtKB-EC"/>
</dbReference>
<evidence type="ECO:0000256" key="3">
    <source>
        <dbReference type="ARBA" id="ARBA00034247"/>
    </source>
</evidence>
<dbReference type="Gene3D" id="3.30.70.270">
    <property type="match status" value="1"/>
</dbReference>
<dbReference type="InterPro" id="IPR043128">
    <property type="entry name" value="Rev_trsase/Diguanyl_cyclase"/>
</dbReference>
<dbReference type="KEGG" id="mbur:EQU24_02475"/>
<dbReference type="OrthoDB" id="9812260at2"/>
<dbReference type="InterPro" id="IPR050469">
    <property type="entry name" value="Diguanylate_Cyclase"/>
</dbReference>
<name>A0A4P9UJE7_METBY</name>
<dbReference type="InterPro" id="IPR029787">
    <property type="entry name" value="Nucleotide_cyclase"/>
</dbReference>
<dbReference type="FunFam" id="3.30.70.270:FF:000001">
    <property type="entry name" value="Diguanylate cyclase domain protein"/>
    <property type="match status" value="1"/>
</dbReference>
<gene>
    <name evidence="6" type="ORF">EQU24_02475</name>
</gene>
<proteinExistence type="predicted"/>
<dbReference type="RefSeq" id="WP_017841017.1">
    <property type="nucleotide sequence ID" value="NZ_CP035467.1"/>
</dbReference>
<feature type="domain" description="GGDEF" evidence="5">
    <location>
        <begin position="381"/>
        <end position="511"/>
    </location>
</feature>
<evidence type="ECO:0000256" key="2">
    <source>
        <dbReference type="ARBA" id="ARBA00012528"/>
    </source>
</evidence>
<reference evidence="7" key="1">
    <citation type="journal article" date="2019" name="J. Bacteriol.">
        <title>A Mutagenic Screen Identifies a TonB-Dependent Receptor Required for the Lanthanide Metal Switch in the Type I Methanotroph 'Methylotuvimicrobium buryatense' 5GB1C.</title>
        <authorList>
            <person name="Groom J.D."/>
            <person name="Ford S.M."/>
            <person name="Pesesky M.W."/>
            <person name="Lidstrom M.E."/>
        </authorList>
    </citation>
    <scope>NUCLEOTIDE SEQUENCE [LARGE SCALE GENOMIC DNA]</scope>
    <source>
        <strain evidence="7">5GB1C</strain>
    </source>
</reference>
<dbReference type="NCBIfam" id="TIGR00254">
    <property type="entry name" value="GGDEF"/>
    <property type="match status" value="1"/>
</dbReference>
<sequence>MVAWSRKDFDSEWKGKYFKLLHEQETADKQTQENEALLCKTIARLTLAAKGLNHQLDPYLMRIHKTVKSGLKSAQLKIELEGLTKFSLNIGDSGMSAFDAVLLFDYLLKLYSDDKTVKVLKVLQQKFESGEFKTNDELFLALVNATEPQSIESSSTPSGHADKIKTEILSQQLLLLLEDIEIPFEFEESTERLKARLQNQSSASSFKQLLNDYVSLLVKIKNHIQSEQKDIKDFLSELTEQLTELSLQAIGANDANRQTQINRNELDRFVSIQMQELQDSSAKATTLEPLKQLIGTRIELINKEILHHRENEERAREKTELQLNELTDKIKRMESESSDLKLKLSIALDRALRDPLTGLGNRMAYDNRLDLEITRWQRHKSPLTLIIWDIDHFKKINDTLGHKAGDKTLKIIAKLLSENCRHLDFLSRFGGEEFTMLLPETDQESALTLANKLRKIIEKTRFNSGNGFLTITLSCGISQFREGDTAESIFDRADKALYQAKQMGRNRCMAG</sequence>
<dbReference type="PROSITE" id="PS50887">
    <property type="entry name" value="GGDEF"/>
    <property type="match status" value="1"/>
</dbReference>
<dbReference type="Pfam" id="PF00990">
    <property type="entry name" value="GGDEF"/>
    <property type="match status" value="1"/>
</dbReference>
<dbReference type="InterPro" id="IPR000160">
    <property type="entry name" value="GGDEF_dom"/>
</dbReference>
<keyword evidence="7" id="KW-1185">Reference proteome</keyword>
<dbReference type="SUPFAM" id="SSF55073">
    <property type="entry name" value="Nucleotide cyclase"/>
    <property type="match status" value="1"/>
</dbReference>
<evidence type="ECO:0000313" key="7">
    <source>
        <dbReference type="Proteomes" id="UP000305881"/>
    </source>
</evidence>
<dbReference type="AlphaFoldDB" id="A0A4P9UJE7"/>
<dbReference type="PANTHER" id="PTHR45138:SF9">
    <property type="entry name" value="DIGUANYLATE CYCLASE DGCM-RELATED"/>
    <property type="match status" value="1"/>
</dbReference>
<evidence type="ECO:0000313" key="6">
    <source>
        <dbReference type="EMBL" id="QCW81244.1"/>
    </source>
</evidence>
<evidence type="ECO:0000256" key="1">
    <source>
        <dbReference type="ARBA" id="ARBA00001946"/>
    </source>
</evidence>
<comment type="cofactor">
    <cofactor evidence="1">
        <name>Mg(2+)</name>
        <dbReference type="ChEBI" id="CHEBI:18420"/>
    </cofactor>
</comment>